<proteinExistence type="predicted"/>
<keyword evidence="2" id="KW-0675">Receptor</keyword>
<dbReference type="EMBL" id="CACTIH010005971">
    <property type="protein sequence ID" value="CAA3003488.1"/>
    <property type="molecule type" value="Genomic_DNA"/>
</dbReference>
<dbReference type="PANTHER" id="PTHR48007">
    <property type="entry name" value="LEUCINE-RICH REPEAT RECEPTOR-LIKE PROTEIN KINASE PXC1"/>
    <property type="match status" value="1"/>
</dbReference>
<dbReference type="GO" id="GO:0005524">
    <property type="term" value="F:ATP binding"/>
    <property type="evidence" value="ECO:0007669"/>
    <property type="project" value="InterPro"/>
</dbReference>
<dbReference type="PROSITE" id="PS50011">
    <property type="entry name" value="PROTEIN_KINASE_DOM"/>
    <property type="match status" value="1"/>
</dbReference>
<gene>
    <name evidence="2" type="ORF">OLEA9_A058073</name>
</gene>
<comment type="caution">
    <text evidence="2">The sequence shown here is derived from an EMBL/GenBank/DDBJ whole genome shotgun (WGS) entry which is preliminary data.</text>
</comment>
<keyword evidence="2" id="KW-0808">Transferase</keyword>
<keyword evidence="2" id="KW-0418">Kinase</keyword>
<dbReference type="InterPro" id="IPR046959">
    <property type="entry name" value="PRK1-6/SRF4-like"/>
</dbReference>
<sequence>MVSSPIDVKESKLVFFSEDGSGEYGLEELLGSSAEVLGKGTFGTSYKVPKYAVVVKRLKIIGCLSEMEFIEKVKESGSQFLHQNLLPLKAFCYHSNERLLLYDYMHMGSLTFVLHGNGGADKTPLTWEVRCSIAYGAASTIQYLHSQHVFHGNIRSSNVFLTSSFDAYLSEYALAQLFSDTKPIPNLGIGYCAPEVTNAHQVSQKSDVYSFRVILFELLTGKAPTNALDVKEKGTDLPNWVRSMFQEKPLIDVFDNALRGYYNTSGIGEQMVQVLQLALCCTFQYPSRRPSMAAVTNQIRETCSFEK</sequence>
<dbReference type="Pfam" id="PF07714">
    <property type="entry name" value="PK_Tyr_Ser-Thr"/>
    <property type="match status" value="1"/>
</dbReference>
<dbReference type="AlphaFoldDB" id="A0A8S0TEG4"/>
<evidence type="ECO:0000259" key="1">
    <source>
        <dbReference type="PROSITE" id="PS50011"/>
    </source>
</evidence>
<evidence type="ECO:0000313" key="3">
    <source>
        <dbReference type="Proteomes" id="UP000594638"/>
    </source>
</evidence>
<dbReference type="GO" id="GO:0004672">
    <property type="term" value="F:protein kinase activity"/>
    <property type="evidence" value="ECO:0007669"/>
    <property type="project" value="InterPro"/>
</dbReference>
<accession>A0A8S0TEG4</accession>
<dbReference type="SUPFAM" id="SSF56112">
    <property type="entry name" value="Protein kinase-like (PK-like)"/>
    <property type="match status" value="1"/>
</dbReference>
<dbReference type="Gene3D" id="3.30.200.20">
    <property type="entry name" value="Phosphorylase Kinase, domain 1"/>
    <property type="match status" value="1"/>
</dbReference>
<feature type="domain" description="Protein kinase" evidence="1">
    <location>
        <begin position="31"/>
        <end position="307"/>
    </location>
</feature>
<dbReference type="Gene3D" id="1.10.510.10">
    <property type="entry name" value="Transferase(Phosphotransferase) domain 1"/>
    <property type="match status" value="1"/>
</dbReference>
<protein>
    <submittedName>
        <fullName evidence="2">Probable inactive receptor kinase RLK902</fullName>
    </submittedName>
</protein>
<dbReference type="InterPro" id="IPR011009">
    <property type="entry name" value="Kinase-like_dom_sf"/>
</dbReference>
<dbReference type="OrthoDB" id="4062651at2759"/>
<reference evidence="2 3" key="1">
    <citation type="submission" date="2019-12" db="EMBL/GenBank/DDBJ databases">
        <authorList>
            <person name="Alioto T."/>
            <person name="Alioto T."/>
            <person name="Gomez Garrido J."/>
        </authorList>
    </citation>
    <scope>NUCLEOTIDE SEQUENCE [LARGE SCALE GENOMIC DNA]</scope>
</reference>
<name>A0A8S0TEG4_OLEEU</name>
<dbReference type="Gramene" id="OE9A058073T1">
    <property type="protein sequence ID" value="OE9A058073C1"/>
    <property type="gene ID" value="OE9A058073"/>
</dbReference>
<organism evidence="2 3">
    <name type="scientific">Olea europaea subsp. europaea</name>
    <dbReference type="NCBI Taxonomy" id="158383"/>
    <lineage>
        <taxon>Eukaryota</taxon>
        <taxon>Viridiplantae</taxon>
        <taxon>Streptophyta</taxon>
        <taxon>Embryophyta</taxon>
        <taxon>Tracheophyta</taxon>
        <taxon>Spermatophyta</taxon>
        <taxon>Magnoliopsida</taxon>
        <taxon>eudicotyledons</taxon>
        <taxon>Gunneridae</taxon>
        <taxon>Pentapetalae</taxon>
        <taxon>asterids</taxon>
        <taxon>lamiids</taxon>
        <taxon>Lamiales</taxon>
        <taxon>Oleaceae</taxon>
        <taxon>Oleeae</taxon>
        <taxon>Olea</taxon>
    </lineage>
</organism>
<dbReference type="InterPro" id="IPR001245">
    <property type="entry name" value="Ser-Thr/Tyr_kinase_cat_dom"/>
</dbReference>
<dbReference type="PANTHER" id="PTHR48007:SF77">
    <property type="entry name" value="PROTEIN KINASE DOMAIN-CONTAINING PROTEIN"/>
    <property type="match status" value="1"/>
</dbReference>
<dbReference type="Proteomes" id="UP000594638">
    <property type="component" value="Unassembled WGS sequence"/>
</dbReference>
<keyword evidence="3" id="KW-1185">Reference proteome</keyword>
<evidence type="ECO:0000313" key="2">
    <source>
        <dbReference type="EMBL" id="CAA3003488.1"/>
    </source>
</evidence>
<dbReference type="InterPro" id="IPR000719">
    <property type="entry name" value="Prot_kinase_dom"/>
</dbReference>